<keyword evidence="1" id="KW-0732">Signal</keyword>
<keyword evidence="3" id="KW-1185">Reference proteome</keyword>
<organism evidence="2 3">
    <name type="scientific">Aphis craccivora</name>
    <name type="common">Cowpea aphid</name>
    <dbReference type="NCBI Taxonomy" id="307492"/>
    <lineage>
        <taxon>Eukaryota</taxon>
        <taxon>Metazoa</taxon>
        <taxon>Ecdysozoa</taxon>
        <taxon>Arthropoda</taxon>
        <taxon>Hexapoda</taxon>
        <taxon>Insecta</taxon>
        <taxon>Pterygota</taxon>
        <taxon>Neoptera</taxon>
        <taxon>Paraneoptera</taxon>
        <taxon>Hemiptera</taxon>
        <taxon>Sternorrhyncha</taxon>
        <taxon>Aphidomorpha</taxon>
        <taxon>Aphidoidea</taxon>
        <taxon>Aphididae</taxon>
        <taxon>Aphidini</taxon>
        <taxon>Aphis</taxon>
        <taxon>Aphis</taxon>
    </lineage>
</organism>
<dbReference type="AlphaFoldDB" id="A0A6G0ZKI1"/>
<evidence type="ECO:0000313" key="3">
    <source>
        <dbReference type="Proteomes" id="UP000478052"/>
    </source>
</evidence>
<evidence type="ECO:0000256" key="1">
    <source>
        <dbReference type="SAM" id="SignalP"/>
    </source>
</evidence>
<comment type="caution">
    <text evidence="2">The sequence shown here is derived from an EMBL/GenBank/DDBJ whole genome shotgun (WGS) entry which is preliminary data.</text>
</comment>
<name>A0A6G0ZKI1_APHCR</name>
<gene>
    <name evidence="2" type="ORF">FWK35_00001121</name>
</gene>
<sequence length="209" mass="22949">MANVRELMTIAIVLLIGAVQAPNPPRTVGHGKQSALNAIKISNTKGPSCHHPSINNCDTSVYPILDWELSGWFYHSMFKSCRPMYSPKGVHICAENQDLPKTREMCEDLCGESCIMSNGSTGICTFNQICKIINDKASAHPRPCGSYNVNCCPKVTDSSLVPFEDPSGNNNGNAELENRIHFADQSSSRNGTLYIYRLPNNQVSKVKSN</sequence>
<feature type="chain" id="PRO_5026098762" evidence="1">
    <location>
        <begin position="22"/>
        <end position="209"/>
    </location>
</feature>
<dbReference type="OrthoDB" id="6625710at2759"/>
<proteinExistence type="predicted"/>
<feature type="signal peptide" evidence="1">
    <location>
        <begin position="1"/>
        <end position="21"/>
    </location>
</feature>
<dbReference type="EMBL" id="VUJU01000247">
    <property type="protein sequence ID" value="KAF0771833.1"/>
    <property type="molecule type" value="Genomic_DNA"/>
</dbReference>
<evidence type="ECO:0000313" key="2">
    <source>
        <dbReference type="EMBL" id="KAF0771833.1"/>
    </source>
</evidence>
<accession>A0A6G0ZKI1</accession>
<protein>
    <submittedName>
        <fullName evidence="2">Uncharacterized protein</fullName>
    </submittedName>
</protein>
<dbReference type="Proteomes" id="UP000478052">
    <property type="component" value="Unassembled WGS sequence"/>
</dbReference>
<reference evidence="2 3" key="1">
    <citation type="submission" date="2019-08" db="EMBL/GenBank/DDBJ databases">
        <title>Whole genome of Aphis craccivora.</title>
        <authorList>
            <person name="Voronova N.V."/>
            <person name="Shulinski R.S."/>
            <person name="Bandarenka Y.V."/>
            <person name="Zhorov D.G."/>
            <person name="Warner D."/>
        </authorList>
    </citation>
    <scope>NUCLEOTIDE SEQUENCE [LARGE SCALE GENOMIC DNA]</scope>
    <source>
        <strain evidence="2">180601</strain>
        <tissue evidence="2">Whole Body</tissue>
    </source>
</reference>